<organism evidence="2">
    <name type="scientific">Xanthomonas euvesicatoria pv. vesicatoria (strain 85-10)</name>
    <name type="common">Xanthomonas campestris pv. vesicatoria</name>
    <dbReference type="NCBI Taxonomy" id="316273"/>
    <lineage>
        <taxon>Bacteria</taxon>
        <taxon>Pseudomonadati</taxon>
        <taxon>Pseudomonadota</taxon>
        <taxon>Gammaproteobacteria</taxon>
        <taxon>Lysobacterales</taxon>
        <taxon>Lysobacteraceae</taxon>
        <taxon>Xanthomonas</taxon>
    </lineage>
</organism>
<proteinExistence type="predicted"/>
<protein>
    <submittedName>
        <fullName evidence="1">Uncharacterized protein</fullName>
    </submittedName>
</protein>
<dbReference type="AlphaFoldDB" id="Q3BMR7"/>
<evidence type="ECO:0000313" key="2">
    <source>
        <dbReference type="Proteomes" id="UP000007069"/>
    </source>
</evidence>
<dbReference type="PROSITE" id="PS51257">
    <property type="entry name" value="PROKAR_LIPOPROTEIN"/>
    <property type="match status" value="1"/>
</dbReference>
<dbReference type="EMBL" id="AM039952">
    <property type="protein sequence ID" value="CAJ25946.1"/>
    <property type="molecule type" value="Genomic_DNA"/>
</dbReference>
<evidence type="ECO:0000313" key="1">
    <source>
        <dbReference type="EMBL" id="CAJ25946.1"/>
    </source>
</evidence>
<name>Q3BMR7_XANE5</name>
<gene>
    <name evidence="1" type="ordered locus">XCV4215</name>
</gene>
<reference evidence="1 2" key="1">
    <citation type="journal article" date="2005" name="J. Bacteriol.">
        <title>Insights into genome plasticity and pathogenicity of the plant pathogenic Bacterium Xanthomonas campestris pv. vesicatoria revealed by the complete genome sequence.</title>
        <authorList>
            <person name="Thieme F."/>
            <person name="Koebnik R."/>
            <person name="Bekel T."/>
            <person name="Berger C."/>
            <person name="Boch J."/>
            <person name="Buettner D."/>
            <person name="Caldana C."/>
            <person name="Gaigalat L."/>
            <person name="Goesmann A."/>
            <person name="Kay S."/>
            <person name="Kirchner O."/>
            <person name="Lanz C."/>
            <person name="Linke B."/>
            <person name="McHardy A.C."/>
            <person name="Meyer F."/>
            <person name="Mittenhuber G."/>
            <person name="Nies D.H."/>
            <person name="Niesbach-Kloesgen U."/>
            <person name="Patschkowski T."/>
            <person name="Rueckert C."/>
            <person name="Rupp O."/>
            <person name="Schneicker S."/>
            <person name="Schuster S.C."/>
            <person name="Vorhoelter F.J."/>
            <person name="Weber E."/>
            <person name="Puehler A."/>
            <person name="Bonas U."/>
            <person name="Bartels D."/>
            <person name="Kaiser O."/>
        </authorList>
    </citation>
    <scope>NUCLEOTIDE SEQUENCE [LARGE SCALE GENOMIC DNA]</scope>
    <source>
        <strain evidence="1 2">85-10</strain>
    </source>
</reference>
<dbReference type="Proteomes" id="UP000007069">
    <property type="component" value="Chromosome"/>
</dbReference>
<accession>Q3BMR7</accession>
<sequence length="77" mass="8854">MSEWRSARGTSWARHRRQLRETQLVFQSMVGCGTHAKLQHQKKPWCRTDSAGAHGDQHLRLCSSAGDIRLPHALHRQ</sequence>
<dbReference type="HOGENOM" id="CLU_2637173_0_0_6"/>
<dbReference type="KEGG" id="xcv:XCV4215"/>